<protein>
    <submittedName>
        <fullName evidence="1">Unannotated protein</fullName>
    </submittedName>
</protein>
<dbReference type="AlphaFoldDB" id="A0A6J6A197"/>
<accession>A0A6J6A197</accession>
<name>A0A6J6A197_9ZZZZ</name>
<gene>
    <name evidence="1" type="ORF">UFOPK3331_02177</name>
</gene>
<proteinExistence type="predicted"/>
<evidence type="ECO:0000313" key="1">
    <source>
        <dbReference type="EMBL" id="CAB4347289.1"/>
    </source>
</evidence>
<reference evidence="1" key="1">
    <citation type="submission" date="2020-05" db="EMBL/GenBank/DDBJ databases">
        <authorList>
            <person name="Chiriac C."/>
            <person name="Salcher M."/>
            <person name="Ghai R."/>
            <person name="Kavagutti S V."/>
        </authorList>
    </citation>
    <scope>NUCLEOTIDE SEQUENCE</scope>
</reference>
<dbReference type="EMBL" id="CAESAL010000163">
    <property type="protein sequence ID" value="CAB4347289.1"/>
    <property type="molecule type" value="Genomic_DNA"/>
</dbReference>
<sequence>MRSIQQLTPKRSHVTDAVGTVVTEDSETDICDAIGQWERPCIARQKVSLEPDHEFIGSTRRNVSEVLTECVPLAAIPRLRKTESFASWRPHSICGDHVGGAKRFARFRGDERISIALLNSG</sequence>
<organism evidence="1">
    <name type="scientific">freshwater metagenome</name>
    <dbReference type="NCBI Taxonomy" id="449393"/>
    <lineage>
        <taxon>unclassified sequences</taxon>
        <taxon>metagenomes</taxon>
        <taxon>ecological metagenomes</taxon>
    </lineage>
</organism>